<dbReference type="Pfam" id="PF03583">
    <property type="entry name" value="LIP"/>
    <property type="match status" value="1"/>
</dbReference>
<dbReference type="SUPFAM" id="SSF53474">
    <property type="entry name" value="alpha/beta-Hydrolases"/>
    <property type="match status" value="1"/>
</dbReference>
<proteinExistence type="predicted"/>
<organism evidence="1 2">
    <name type="scientific">Rhodococcoides kroppenstedtii</name>
    <dbReference type="NCBI Taxonomy" id="293050"/>
    <lineage>
        <taxon>Bacteria</taxon>
        <taxon>Bacillati</taxon>
        <taxon>Actinomycetota</taxon>
        <taxon>Actinomycetes</taxon>
        <taxon>Mycobacteriales</taxon>
        <taxon>Nocardiaceae</taxon>
        <taxon>Rhodococcoides</taxon>
    </lineage>
</organism>
<dbReference type="GeneID" id="85487376"/>
<gene>
    <name evidence="1" type="ORF">SAMN05444374_11715</name>
</gene>
<sequence>MTAPRPVEPEDATAEPWVVEEWSEGPVTPPERDPFYTAPDGWETVACGTVLRTRPVRLALFGRLRQRIDAWQLLFRTRDLENRPHVSVTTVLLPADSGRGSAGGRPLLSYQCAIDAVSGRSFPSYALRWHAHARGTVPQFEFLLALHAVRLGWTVTIPDHEGAEGHWGAPSEPGYCTLDAVRATLSFERAASPADTPVALWGYSGGGLASSWAAEGVAEHAPELNVVGAVLGSPVGDPASAFLRLNGTPYAALPILVVAGLRRTYPEFDRLLHRYVTAEGLAVLTSVERMTTMAAIVRLRGYDFSRHTTLPLTELVALPEMVAIFDEIRPGGTAPEFPMLVVQATHDQIIAVDDVDGQVRRYRDAGASVEYLRDRTSEHITLLPLSVPLSLAWLADRVAGRPPGPGTTTTVFSIALQRRSVAGYGSMASTLLRAVLRRPIRSHTRRRPRTR</sequence>
<reference evidence="1 2" key="1">
    <citation type="submission" date="2016-10" db="EMBL/GenBank/DDBJ databases">
        <authorList>
            <person name="de Groot N.N."/>
        </authorList>
    </citation>
    <scope>NUCLEOTIDE SEQUENCE [LARGE SCALE GENOMIC DNA]</scope>
    <source>
        <strain evidence="1 2">DSM 44908</strain>
    </source>
</reference>
<dbReference type="AlphaFoldDB" id="A0A1I0UBA1"/>
<dbReference type="Gene3D" id="1.10.260.130">
    <property type="match status" value="1"/>
</dbReference>
<evidence type="ECO:0000313" key="2">
    <source>
        <dbReference type="Proteomes" id="UP000182054"/>
    </source>
</evidence>
<dbReference type="PANTHER" id="PTHR34853:SF1">
    <property type="entry name" value="LIPASE 5"/>
    <property type="match status" value="1"/>
</dbReference>
<dbReference type="PIRSF" id="PIRSF029171">
    <property type="entry name" value="Esterase_LipA"/>
    <property type="match status" value="1"/>
</dbReference>
<dbReference type="Gene3D" id="3.40.50.1820">
    <property type="entry name" value="alpha/beta hydrolase"/>
    <property type="match status" value="1"/>
</dbReference>
<dbReference type="GO" id="GO:0004806">
    <property type="term" value="F:triacylglycerol lipase activity"/>
    <property type="evidence" value="ECO:0007669"/>
    <property type="project" value="InterPro"/>
</dbReference>
<evidence type="ECO:0000313" key="1">
    <source>
        <dbReference type="EMBL" id="SFA61190.1"/>
    </source>
</evidence>
<accession>A0A1I0UBA1</accession>
<dbReference type="InterPro" id="IPR029058">
    <property type="entry name" value="AB_hydrolase_fold"/>
</dbReference>
<dbReference type="GO" id="GO:0016042">
    <property type="term" value="P:lipid catabolic process"/>
    <property type="evidence" value="ECO:0007669"/>
    <property type="project" value="InterPro"/>
</dbReference>
<dbReference type="EMBL" id="FOJN01000017">
    <property type="protein sequence ID" value="SFA61190.1"/>
    <property type="molecule type" value="Genomic_DNA"/>
</dbReference>
<dbReference type="OrthoDB" id="9798122at2"/>
<name>A0A1I0UBA1_9NOCA</name>
<protein>
    <submittedName>
        <fullName evidence="1">Secretory lipase</fullName>
    </submittedName>
</protein>
<dbReference type="PANTHER" id="PTHR34853">
    <property type="match status" value="1"/>
</dbReference>
<dbReference type="Proteomes" id="UP000182054">
    <property type="component" value="Unassembled WGS sequence"/>
</dbReference>
<dbReference type="InterPro" id="IPR005152">
    <property type="entry name" value="Lipase_secreted"/>
</dbReference>
<dbReference type="RefSeq" id="WP_068362922.1">
    <property type="nucleotide sequence ID" value="NZ_FOJN01000017.1"/>
</dbReference>